<keyword evidence="4" id="KW-1185">Reference proteome</keyword>
<sequence length="270" mass="27336">MLTKTLFSLFILGTANAAHAAGALYARQDTPLLRADPRIDIPATLQDPQKRKDGLYARQGVCTVGHACSTGGCCEGDCCGNGCCPTDYTCQYVVNTAGCCPVGETCGGGISGCTDSSLVECANYDHCCPRGETCSLLNGNAHCSGQDSGSSGDDSGSSGNDNSNSGNSGNDNGSSGNDNGSDNGSTDTWTSTEYEETTAYTSTTTSRTSATSTTSRTTTSTSKTSSTIRASATLDSSTVSPAALNGGYPRMVTSNVGVVCLAGLVTTLLA</sequence>
<name>A0A0C3AJ19_SERVB</name>
<dbReference type="STRING" id="933852.A0A0C3AJ19"/>
<organism evidence="3 4">
    <name type="scientific">Serendipita vermifera MAFF 305830</name>
    <dbReference type="NCBI Taxonomy" id="933852"/>
    <lineage>
        <taxon>Eukaryota</taxon>
        <taxon>Fungi</taxon>
        <taxon>Dikarya</taxon>
        <taxon>Basidiomycota</taxon>
        <taxon>Agaricomycotina</taxon>
        <taxon>Agaricomycetes</taxon>
        <taxon>Sebacinales</taxon>
        <taxon>Serendipitaceae</taxon>
        <taxon>Serendipita</taxon>
    </lineage>
</organism>
<evidence type="ECO:0000313" key="4">
    <source>
        <dbReference type="Proteomes" id="UP000054097"/>
    </source>
</evidence>
<dbReference type="OrthoDB" id="5358959at2759"/>
<feature type="chain" id="PRO_5002172311" description="Granulins domain-containing protein" evidence="2">
    <location>
        <begin position="18"/>
        <end position="270"/>
    </location>
</feature>
<reference evidence="3 4" key="1">
    <citation type="submission" date="2014-04" db="EMBL/GenBank/DDBJ databases">
        <authorList>
            <consortium name="DOE Joint Genome Institute"/>
            <person name="Kuo A."/>
            <person name="Zuccaro A."/>
            <person name="Kohler A."/>
            <person name="Nagy L.G."/>
            <person name="Floudas D."/>
            <person name="Copeland A."/>
            <person name="Barry K.W."/>
            <person name="Cichocki N."/>
            <person name="Veneault-Fourrey C."/>
            <person name="LaButti K."/>
            <person name="Lindquist E.A."/>
            <person name="Lipzen A."/>
            <person name="Lundell T."/>
            <person name="Morin E."/>
            <person name="Murat C."/>
            <person name="Sun H."/>
            <person name="Tunlid A."/>
            <person name="Henrissat B."/>
            <person name="Grigoriev I.V."/>
            <person name="Hibbett D.S."/>
            <person name="Martin F."/>
            <person name="Nordberg H.P."/>
            <person name="Cantor M.N."/>
            <person name="Hua S.X."/>
        </authorList>
    </citation>
    <scope>NUCLEOTIDE SEQUENCE [LARGE SCALE GENOMIC DNA]</scope>
    <source>
        <strain evidence="3 4">MAFF 305830</strain>
    </source>
</reference>
<gene>
    <name evidence="3" type="ORF">M408DRAFT_317358</name>
</gene>
<feature type="signal peptide" evidence="2">
    <location>
        <begin position="1"/>
        <end position="17"/>
    </location>
</feature>
<evidence type="ECO:0000256" key="2">
    <source>
        <dbReference type="SAM" id="SignalP"/>
    </source>
</evidence>
<evidence type="ECO:0000256" key="1">
    <source>
        <dbReference type="SAM" id="MobiDB-lite"/>
    </source>
</evidence>
<keyword evidence="2" id="KW-0732">Signal</keyword>
<dbReference type="Proteomes" id="UP000054097">
    <property type="component" value="Unassembled WGS sequence"/>
</dbReference>
<dbReference type="EMBL" id="KN824322">
    <property type="protein sequence ID" value="KIM24590.1"/>
    <property type="molecule type" value="Genomic_DNA"/>
</dbReference>
<evidence type="ECO:0000313" key="3">
    <source>
        <dbReference type="EMBL" id="KIM24590.1"/>
    </source>
</evidence>
<protein>
    <recommendedName>
        <fullName evidence="5">Granulins domain-containing protein</fullName>
    </recommendedName>
</protein>
<accession>A0A0C3AJ19</accession>
<dbReference type="HOGENOM" id="CLU_1031195_0_0_1"/>
<dbReference type="AlphaFoldDB" id="A0A0C3AJ19"/>
<evidence type="ECO:0008006" key="5">
    <source>
        <dbReference type="Google" id="ProtNLM"/>
    </source>
</evidence>
<proteinExistence type="predicted"/>
<reference evidence="4" key="2">
    <citation type="submission" date="2015-01" db="EMBL/GenBank/DDBJ databases">
        <title>Evolutionary Origins and Diversification of the Mycorrhizal Mutualists.</title>
        <authorList>
            <consortium name="DOE Joint Genome Institute"/>
            <consortium name="Mycorrhizal Genomics Consortium"/>
            <person name="Kohler A."/>
            <person name="Kuo A."/>
            <person name="Nagy L.G."/>
            <person name="Floudas D."/>
            <person name="Copeland A."/>
            <person name="Barry K.W."/>
            <person name="Cichocki N."/>
            <person name="Veneault-Fourrey C."/>
            <person name="LaButti K."/>
            <person name="Lindquist E.A."/>
            <person name="Lipzen A."/>
            <person name="Lundell T."/>
            <person name="Morin E."/>
            <person name="Murat C."/>
            <person name="Riley R."/>
            <person name="Ohm R."/>
            <person name="Sun H."/>
            <person name="Tunlid A."/>
            <person name="Henrissat B."/>
            <person name="Grigoriev I.V."/>
            <person name="Hibbett D.S."/>
            <person name="Martin F."/>
        </authorList>
    </citation>
    <scope>NUCLEOTIDE SEQUENCE [LARGE SCALE GENOMIC DNA]</scope>
    <source>
        <strain evidence="4">MAFF 305830</strain>
    </source>
</reference>
<feature type="region of interest" description="Disordered" evidence="1">
    <location>
        <begin position="148"/>
        <end position="226"/>
    </location>
</feature>